<gene>
    <name evidence="5" type="ORF">ACFQ34_27035</name>
</gene>
<dbReference type="InterPro" id="IPR016166">
    <property type="entry name" value="FAD-bd_PCMH"/>
</dbReference>
<sequence>MLWSGWGDPEKAVTLPPGVVTLLEQALGVQPAERPPVALSEVTLPPPKLDMAVSSELAMFVGPPNLHSHRDARIRHAAGRSTTDLLRLRAGDASGAPDAVVLPATHNETLGVLGACARRRVAVVPFGGGTSVVGGLAADRAGYSGLVAVDVRRMTGLVSLDAESLTATFQAGTPAVEAEELLAAKGFTLGHFPQSFQWARLGGFAATRSAGQASAGYGRFDEMVLALKVATPEGTIELGRGPSSAAGPDLRQLILGSEGAFGVITELTVRVHPAPERTLYQAWRFGSFAEGVAAVRELAQRGPLPTVLRLSDEAETGVDAGLHGHPAAGGCLVVAGYDGTSAGVEPFAAAGAAALAAAGGTRLDDAIGEGWAAGRFDAPYLRDALLDAGAIAETLETATSWSTLVALKEAVTAALTASLSAQGTPPLVMCHVSHVYPTGASLYFTVVAAARENAVAAWGAAKKAATDAIVDGGGTLTHHHGVGVEHRPWLEREIGPLGVEMLRAVKARLDPAGILNPGVLVP</sequence>
<protein>
    <submittedName>
        <fullName evidence="5">FAD-binding oxidoreductase</fullName>
    </submittedName>
</protein>
<dbReference type="SUPFAM" id="SSF55103">
    <property type="entry name" value="FAD-linked oxidases, C-terminal domain"/>
    <property type="match status" value="1"/>
</dbReference>
<dbReference type="InterPro" id="IPR016164">
    <property type="entry name" value="FAD-linked_Oxase-like_C"/>
</dbReference>
<name>A0ABW3VS48_9PSEU</name>
<keyword evidence="2" id="KW-0285">Flavoprotein</keyword>
<dbReference type="InterPro" id="IPR016171">
    <property type="entry name" value="Vanillyl_alc_oxidase_C-sub2"/>
</dbReference>
<dbReference type="InterPro" id="IPR006094">
    <property type="entry name" value="Oxid_FAD_bind_N"/>
</dbReference>
<organism evidence="5 6">
    <name type="scientific">Pseudonocardia benzenivorans</name>
    <dbReference type="NCBI Taxonomy" id="228005"/>
    <lineage>
        <taxon>Bacteria</taxon>
        <taxon>Bacillati</taxon>
        <taxon>Actinomycetota</taxon>
        <taxon>Actinomycetes</taxon>
        <taxon>Pseudonocardiales</taxon>
        <taxon>Pseudonocardiaceae</taxon>
        <taxon>Pseudonocardia</taxon>
    </lineage>
</organism>
<evidence type="ECO:0000313" key="5">
    <source>
        <dbReference type="EMBL" id="MFD1236959.1"/>
    </source>
</evidence>
<dbReference type="InterPro" id="IPR025650">
    <property type="entry name" value="Alkyl-DHAP_Synthase"/>
</dbReference>
<dbReference type="Gene3D" id="3.30.465.10">
    <property type="match status" value="1"/>
</dbReference>
<dbReference type="InterPro" id="IPR004113">
    <property type="entry name" value="FAD-bd_oxidored_4_C"/>
</dbReference>
<dbReference type="SUPFAM" id="SSF56176">
    <property type="entry name" value="FAD-binding/transporter-associated domain-like"/>
    <property type="match status" value="1"/>
</dbReference>
<dbReference type="PANTHER" id="PTHR46568">
    <property type="entry name" value="ALKYLDIHYDROXYACETONEPHOSPHATE SYNTHASE, PEROXISOMAL"/>
    <property type="match status" value="1"/>
</dbReference>
<dbReference type="RefSeq" id="WP_379653207.1">
    <property type="nucleotide sequence ID" value="NZ_BAABKS010000027.1"/>
</dbReference>
<proteinExistence type="inferred from homology"/>
<dbReference type="Gene3D" id="1.10.45.10">
    <property type="entry name" value="Vanillyl-alcohol Oxidase, Chain A, domain 4"/>
    <property type="match status" value="1"/>
</dbReference>
<evidence type="ECO:0000259" key="4">
    <source>
        <dbReference type="PROSITE" id="PS51387"/>
    </source>
</evidence>
<feature type="domain" description="FAD-binding PCMH-type" evidence="4">
    <location>
        <begin position="93"/>
        <end position="274"/>
    </location>
</feature>
<dbReference type="Pfam" id="PF01565">
    <property type="entry name" value="FAD_binding_4"/>
    <property type="match status" value="1"/>
</dbReference>
<dbReference type="Gene3D" id="3.30.70.3450">
    <property type="match status" value="1"/>
</dbReference>
<accession>A0ABW3VS48</accession>
<dbReference type="InterPro" id="IPR016169">
    <property type="entry name" value="FAD-bd_PCMH_sub2"/>
</dbReference>
<dbReference type="Gene3D" id="3.30.300.330">
    <property type="match status" value="1"/>
</dbReference>
<dbReference type="InterPro" id="IPR036318">
    <property type="entry name" value="FAD-bd_PCMH-like_sf"/>
</dbReference>
<dbReference type="EMBL" id="JBHTMB010000249">
    <property type="protein sequence ID" value="MFD1236959.1"/>
    <property type="molecule type" value="Genomic_DNA"/>
</dbReference>
<dbReference type="PROSITE" id="PS51387">
    <property type="entry name" value="FAD_PCMH"/>
    <property type="match status" value="1"/>
</dbReference>
<evidence type="ECO:0000256" key="3">
    <source>
        <dbReference type="ARBA" id="ARBA00022827"/>
    </source>
</evidence>
<reference evidence="6" key="1">
    <citation type="journal article" date="2019" name="Int. J. Syst. Evol. Microbiol.">
        <title>The Global Catalogue of Microorganisms (GCM) 10K type strain sequencing project: providing services to taxonomists for standard genome sequencing and annotation.</title>
        <authorList>
            <consortium name="The Broad Institute Genomics Platform"/>
            <consortium name="The Broad Institute Genome Sequencing Center for Infectious Disease"/>
            <person name="Wu L."/>
            <person name="Ma J."/>
        </authorList>
    </citation>
    <scope>NUCLEOTIDE SEQUENCE [LARGE SCALE GENOMIC DNA]</scope>
    <source>
        <strain evidence="6">CCUG 49018</strain>
    </source>
</reference>
<dbReference type="Proteomes" id="UP001597182">
    <property type="component" value="Unassembled WGS sequence"/>
</dbReference>
<keyword evidence="6" id="KW-1185">Reference proteome</keyword>
<evidence type="ECO:0000313" key="6">
    <source>
        <dbReference type="Proteomes" id="UP001597182"/>
    </source>
</evidence>
<keyword evidence="3" id="KW-0274">FAD</keyword>
<evidence type="ECO:0000256" key="2">
    <source>
        <dbReference type="ARBA" id="ARBA00022630"/>
    </source>
</evidence>
<dbReference type="PANTHER" id="PTHR46568:SF1">
    <property type="entry name" value="ALKYLDIHYDROXYACETONEPHOSPHATE SYNTHASE, PEROXISOMAL"/>
    <property type="match status" value="1"/>
</dbReference>
<evidence type="ECO:0000256" key="1">
    <source>
        <dbReference type="ARBA" id="ARBA00008000"/>
    </source>
</evidence>
<comment type="similarity">
    <text evidence="1">Belongs to the FAD-binding oxidoreductase/transferase type 4 family.</text>
</comment>
<comment type="caution">
    <text evidence="5">The sequence shown here is derived from an EMBL/GenBank/DDBJ whole genome shotgun (WGS) entry which is preliminary data.</text>
</comment>
<dbReference type="Pfam" id="PF02913">
    <property type="entry name" value="FAD-oxidase_C"/>
    <property type="match status" value="1"/>
</dbReference>